<evidence type="ECO:0000313" key="2">
    <source>
        <dbReference type="Proteomes" id="UP000443582"/>
    </source>
</evidence>
<accession>A0ABY0IDQ5</accession>
<dbReference type="RefSeq" id="WP_115362844.1">
    <property type="nucleotide sequence ID" value="NZ_QDKL01000003.1"/>
</dbReference>
<sequence length="248" mass="27245">MKSSNSFLSLFVTVVTIVIGFNSFAQVPEVGTRESFLKLDNVDQEQYLHIVSREVEEVAPDYEAVYEGLVEKSGAASLGQVFMTIDKFIALGQKIWKIVEAGKPVSNSSFAKAISVIPNMDDPNSTFSSMSNWKMPIVRSFKVTYKNGFGSEVISFVYTVAFQYGGKYEGKGAYLTGLFVTASNISVSWGFNFNASSEVISIANQGSLDSPIASAMIKVNYKASSVLRSIDENDLFFVNGQGMLQRMR</sequence>
<reference evidence="2" key="1">
    <citation type="journal article" date="2019" name="Int. J. Syst. Evol. Microbiol.">
        <title>Halobacteriovorax valvorus sp. nov., a novel prokaryotic predator isolated from coastal seawater of China.</title>
        <authorList>
            <person name="Chen M.-X."/>
        </authorList>
    </citation>
    <scope>NUCLEOTIDE SEQUENCE [LARGE SCALE GENOMIC DNA]</scope>
    <source>
        <strain evidence="2">BL9</strain>
    </source>
</reference>
<evidence type="ECO:0000313" key="1">
    <source>
        <dbReference type="EMBL" id="RZF20730.1"/>
    </source>
</evidence>
<dbReference type="Proteomes" id="UP000443582">
    <property type="component" value="Unassembled WGS sequence"/>
</dbReference>
<gene>
    <name evidence="1" type="ORF">DAY19_12145</name>
</gene>
<organism evidence="1 2">
    <name type="scientific">Halobacteriovorax vibrionivorans</name>
    <dbReference type="NCBI Taxonomy" id="2152716"/>
    <lineage>
        <taxon>Bacteria</taxon>
        <taxon>Pseudomonadati</taxon>
        <taxon>Bdellovibrionota</taxon>
        <taxon>Bacteriovoracia</taxon>
        <taxon>Bacteriovoracales</taxon>
        <taxon>Halobacteriovoraceae</taxon>
        <taxon>Halobacteriovorax</taxon>
    </lineage>
</organism>
<comment type="caution">
    <text evidence="1">The sequence shown here is derived from an EMBL/GenBank/DDBJ whole genome shotgun (WGS) entry which is preliminary data.</text>
</comment>
<keyword evidence="2" id="KW-1185">Reference proteome</keyword>
<protein>
    <submittedName>
        <fullName evidence="1">Uncharacterized protein</fullName>
    </submittedName>
</protein>
<proteinExistence type="predicted"/>
<name>A0ABY0IDQ5_9BACT</name>
<dbReference type="EMBL" id="QDKL01000003">
    <property type="protein sequence ID" value="RZF20730.1"/>
    <property type="molecule type" value="Genomic_DNA"/>
</dbReference>